<dbReference type="SUPFAM" id="SSF49493">
    <property type="entry name" value="HSP40/DnaJ peptide-binding domain"/>
    <property type="match status" value="2"/>
</dbReference>
<evidence type="ECO:0000313" key="4">
    <source>
        <dbReference type="Proteomes" id="UP001208570"/>
    </source>
</evidence>
<gene>
    <name evidence="3" type="ORF">LSH36_62g00076</name>
</gene>
<dbReference type="Pfam" id="PF01556">
    <property type="entry name" value="DnaJ_C"/>
    <property type="match status" value="1"/>
</dbReference>
<name>A0AAD9K4A9_9ANNE</name>
<dbReference type="GO" id="GO:0051087">
    <property type="term" value="F:protein-folding chaperone binding"/>
    <property type="evidence" value="ECO:0007669"/>
    <property type="project" value="TreeGrafter"/>
</dbReference>
<evidence type="ECO:0000259" key="2">
    <source>
        <dbReference type="Pfam" id="PF01556"/>
    </source>
</evidence>
<organism evidence="3 4">
    <name type="scientific">Paralvinella palmiformis</name>
    <dbReference type="NCBI Taxonomy" id="53620"/>
    <lineage>
        <taxon>Eukaryota</taxon>
        <taxon>Metazoa</taxon>
        <taxon>Spiralia</taxon>
        <taxon>Lophotrochozoa</taxon>
        <taxon>Annelida</taxon>
        <taxon>Polychaeta</taxon>
        <taxon>Sedentaria</taxon>
        <taxon>Canalipalpata</taxon>
        <taxon>Terebellida</taxon>
        <taxon>Terebelliformia</taxon>
        <taxon>Alvinellidae</taxon>
        <taxon>Paralvinella</taxon>
    </lineage>
</organism>
<dbReference type="Proteomes" id="UP001208570">
    <property type="component" value="Unassembled WGS sequence"/>
</dbReference>
<accession>A0AAD9K4A9</accession>
<dbReference type="AlphaFoldDB" id="A0AAD9K4A9"/>
<feature type="domain" description="Chaperone DnaJ C-terminal" evidence="2">
    <location>
        <begin position="36"/>
        <end position="194"/>
    </location>
</feature>
<comment type="caution">
    <text evidence="3">The sequence shown here is derived from an EMBL/GenBank/DDBJ whole genome shotgun (WGS) entry which is preliminary data.</text>
</comment>
<reference evidence="3" key="1">
    <citation type="journal article" date="2023" name="Mol. Biol. Evol.">
        <title>Third-Generation Sequencing Reveals the Adaptive Role of the Epigenome in Three Deep-Sea Polychaetes.</title>
        <authorList>
            <person name="Perez M."/>
            <person name="Aroh O."/>
            <person name="Sun Y."/>
            <person name="Lan Y."/>
            <person name="Juniper S.K."/>
            <person name="Young C.R."/>
            <person name="Angers B."/>
            <person name="Qian P.Y."/>
        </authorList>
    </citation>
    <scope>NUCLEOTIDE SEQUENCE</scope>
    <source>
        <strain evidence="3">P08H-3</strain>
    </source>
</reference>
<dbReference type="CDD" id="cd10747">
    <property type="entry name" value="DnaJ_C"/>
    <property type="match status" value="1"/>
</dbReference>
<proteinExistence type="predicted"/>
<dbReference type="FunFam" id="2.60.260.20:FF:000002">
    <property type="entry name" value="Dnaj homolog subfamily b member"/>
    <property type="match status" value="1"/>
</dbReference>
<dbReference type="InterPro" id="IPR002939">
    <property type="entry name" value="DnaJ_C"/>
</dbReference>
<dbReference type="FunFam" id="2.60.260.20:FF:000026">
    <property type="entry name" value="Uncharacterized protein, isoform B"/>
    <property type="match status" value="1"/>
</dbReference>
<dbReference type="InterPro" id="IPR008971">
    <property type="entry name" value="HSP40/DnaJ_pept-bd"/>
</dbReference>
<dbReference type="Gene3D" id="2.60.260.20">
    <property type="entry name" value="Urease metallochaperone UreE, N-terminal domain"/>
    <property type="match status" value="2"/>
</dbReference>
<dbReference type="GO" id="GO:0051082">
    <property type="term" value="F:unfolded protein binding"/>
    <property type="evidence" value="ECO:0007669"/>
    <property type="project" value="InterPro"/>
</dbReference>
<dbReference type="GO" id="GO:0006457">
    <property type="term" value="P:protein folding"/>
    <property type="evidence" value="ECO:0007669"/>
    <property type="project" value="InterPro"/>
</dbReference>
<dbReference type="PANTHER" id="PTHR24078:SF553">
    <property type="entry name" value="DNAJ HOMOLOG SUBFAMILY B MEMBER 5"/>
    <property type="match status" value="1"/>
</dbReference>
<dbReference type="EMBL" id="JAODUP010000062">
    <property type="protein sequence ID" value="KAK2164519.1"/>
    <property type="molecule type" value="Genomic_DNA"/>
</dbReference>
<protein>
    <recommendedName>
        <fullName evidence="2">Chaperone DnaJ C-terminal domain-containing protein</fullName>
    </recommendedName>
</protein>
<evidence type="ECO:0000256" key="1">
    <source>
        <dbReference type="ARBA" id="ARBA00023186"/>
    </source>
</evidence>
<dbReference type="InterPro" id="IPR051339">
    <property type="entry name" value="DnaJ_subfamily_B"/>
</dbReference>
<sequence>MDVDDDPFGSFAGYGGHRGGGVCHPDRQKPQDKAVVHEVQVSLEDIFKGATKKMKITRTVLGPDGRSTRREDKVLTIDVKPGWKAGTKITFPKEGDQTPYNIPADIVFVIKDKPHSLFTRDGSDIRYKANISLRDALLGTTVQVPTLDNKRITLQLNDVVKPTTVRRIQGEGLPLPKQSSRRGDLIVEFDIKFPDKLSPRVKQLVSENFPHS</sequence>
<keyword evidence="4" id="KW-1185">Reference proteome</keyword>
<dbReference type="PANTHER" id="PTHR24078">
    <property type="entry name" value="DNAJ HOMOLOG SUBFAMILY C MEMBER"/>
    <property type="match status" value="1"/>
</dbReference>
<keyword evidence="1" id="KW-0143">Chaperone</keyword>
<evidence type="ECO:0000313" key="3">
    <source>
        <dbReference type="EMBL" id="KAK2164519.1"/>
    </source>
</evidence>
<dbReference type="GO" id="GO:0005829">
    <property type="term" value="C:cytosol"/>
    <property type="evidence" value="ECO:0007669"/>
    <property type="project" value="TreeGrafter"/>
</dbReference>